<dbReference type="CDD" id="cd04725">
    <property type="entry name" value="OMP_decarboxylase_like"/>
    <property type="match status" value="1"/>
</dbReference>
<feature type="active site" description="Proton donor" evidence="7">
    <location>
        <position position="72"/>
    </location>
</feature>
<dbReference type="InterPro" id="IPR014732">
    <property type="entry name" value="OMPdecase"/>
</dbReference>
<dbReference type="PROSITE" id="PS00156">
    <property type="entry name" value="OMPDECASE"/>
    <property type="match status" value="1"/>
</dbReference>
<feature type="binding site" evidence="7">
    <location>
        <position position="198"/>
    </location>
    <ligand>
        <name>substrate</name>
    </ligand>
</feature>
<keyword evidence="4 7" id="KW-0665">Pyrimidine biosynthesis</keyword>
<dbReference type="PANTHER" id="PTHR32119:SF2">
    <property type="entry name" value="OROTIDINE 5'-PHOSPHATE DECARBOXYLASE"/>
    <property type="match status" value="1"/>
</dbReference>
<dbReference type="PANTHER" id="PTHR32119">
    <property type="entry name" value="OROTIDINE 5'-PHOSPHATE DECARBOXYLASE"/>
    <property type="match status" value="1"/>
</dbReference>
<feature type="binding site" evidence="7">
    <location>
        <position position="218"/>
    </location>
    <ligand>
        <name>substrate</name>
    </ligand>
</feature>
<keyword evidence="11" id="KW-1185">Reference proteome</keyword>
<feature type="binding site" evidence="7">
    <location>
        <position position="219"/>
    </location>
    <ligand>
        <name>substrate</name>
    </ligand>
</feature>
<accession>A0ABX5V6A5</accession>
<comment type="pathway">
    <text evidence="2 7 8">Pyrimidine metabolism; UMP biosynthesis via de novo pathway; UMP from orotate: step 2/2.</text>
</comment>
<dbReference type="Proteomes" id="UP000306825">
    <property type="component" value="Chromosome"/>
</dbReference>
<dbReference type="NCBIfam" id="TIGR01740">
    <property type="entry name" value="pyrF"/>
    <property type="match status" value="1"/>
</dbReference>
<feature type="binding site" evidence="7">
    <location>
        <position position="129"/>
    </location>
    <ligand>
        <name>substrate</name>
    </ligand>
</feature>
<evidence type="ECO:0000256" key="4">
    <source>
        <dbReference type="ARBA" id="ARBA00022975"/>
    </source>
</evidence>
<keyword evidence="3 7" id="KW-0210">Decarboxylase</keyword>
<proteinExistence type="inferred from homology"/>
<dbReference type="InterPro" id="IPR001754">
    <property type="entry name" value="OMPdeCOase_dom"/>
</dbReference>
<dbReference type="SUPFAM" id="SSF51366">
    <property type="entry name" value="Ribulose-phoshate binding barrel"/>
    <property type="match status" value="1"/>
</dbReference>
<reference evidence="10 11" key="1">
    <citation type="submission" date="2019-05" db="EMBL/GenBank/DDBJ databases">
        <title>A comparative analysis of the Nautiliaceae.</title>
        <authorList>
            <person name="Grosche A."/>
            <person name="Smedile F."/>
            <person name="Vetriani C."/>
        </authorList>
    </citation>
    <scope>NUCLEOTIDE SEQUENCE [LARGE SCALE GENOMIC DNA]</scope>
    <source>
        <strain evidence="10 11">TB-2</strain>
    </source>
</reference>
<comment type="catalytic activity">
    <reaction evidence="6 7 8">
        <text>orotidine 5'-phosphate + H(+) = UMP + CO2</text>
        <dbReference type="Rhea" id="RHEA:11596"/>
        <dbReference type="ChEBI" id="CHEBI:15378"/>
        <dbReference type="ChEBI" id="CHEBI:16526"/>
        <dbReference type="ChEBI" id="CHEBI:57538"/>
        <dbReference type="ChEBI" id="CHEBI:57865"/>
        <dbReference type="EC" id="4.1.1.23"/>
    </reaction>
</comment>
<protein>
    <recommendedName>
        <fullName evidence="7">Orotidine 5'-phosphate decarboxylase</fullName>
        <ecNumber evidence="7">4.1.1.23</ecNumber>
    </recommendedName>
    <alternativeName>
        <fullName evidence="7">OMP decarboxylase</fullName>
        <shortName evidence="7">OMPDCase</shortName>
        <shortName evidence="7">OMPdecase</shortName>
    </alternativeName>
</protein>
<gene>
    <name evidence="7 10" type="primary">pyrF</name>
    <name evidence="10" type="ORF">FE773_01005</name>
</gene>
<evidence type="ECO:0000256" key="6">
    <source>
        <dbReference type="ARBA" id="ARBA00049157"/>
    </source>
</evidence>
<keyword evidence="5 7" id="KW-0456">Lyase</keyword>
<evidence type="ECO:0000313" key="10">
    <source>
        <dbReference type="EMBL" id="QCT93805.1"/>
    </source>
</evidence>
<evidence type="ECO:0000313" key="11">
    <source>
        <dbReference type="Proteomes" id="UP000306825"/>
    </source>
</evidence>
<comment type="subunit">
    <text evidence="7">Homodimer.</text>
</comment>
<dbReference type="SMART" id="SM00934">
    <property type="entry name" value="OMPdecase"/>
    <property type="match status" value="1"/>
</dbReference>
<evidence type="ECO:0000256" key="3">
    <source>
        <dbReference type="ARBA" id="ARBA00022793"/>
    </source>
</evidence>
<dbReference type="InterPro" id="IPR011060">
    <property type="entry name" value="RibuloseP-bd_barrel"/>
</dbReference>
<dbReference type="RefSeq" id="WP_138322793.1">
    <property type="nucleotide sequence ID" value="NZ_CP040463.1"/>
</dbReference>
<dbReference type="InterPro" id="IPR047596">
    <property type="entry name" value="OMPdecase_bac"/>
</dbReference>
<dbReference type="GO" id="GO:0004590">
    <property type="term" value="F:orotidine-5'-phosphate decarboxylase activity"/>
    <property type="evidence" value="ECO:0007669"/>
    <property type="project" value="UniProtKB-EC"/>
</dbReference>
<feature type="binding site" evidence="7">
    <location>
        <position position="189"/>
    </location>
    <ligand>
        <name>substrate</name>
    </ligand>
</feature>
<dbReference type="EC" id="4.1.1.23" evidence="7"/>
<feature type="binding site" evidence="7">
    <location>
        <position position="43"/>
    </location>
    <ligand>
        <name>substrate</name>
    </ligand>
</feature>
<dbReference type="EMBL" id="CP040463">
    <property type="protein sequence ID" value="QCT93805.1"/>
    <property type="molecule type" value="Genomic_DNA"/>
</dbReference>
<name>A0ABX5V6A5_9BACT</name>
<organism evidence="10 11">
    <name type="scientific">Caminibacter mediatlanticus TB-2</name>
    <dbReference type="NCBI Taxonomy" id="391592"/>
    <lineage>
        <taxon>Bacteria</taxon>
        <taxon>Pseudomonadati</taxon>
        <taxon>Campylobacterota</taxon>
        <taxon>Epsilonproteobacteria</taxon>
        <taxon>Nautiliales</taxon>
        <taxon>Nautiliaceae</taxon>
        <taxon>Caminibacter</taxon>
    </lineage>
</organism>
<evidence type="ECO:0000256" key="7">
    <source>
        <dbReference type="HAMAP-Rule" id="MF_01200"/>
    </source>
</evidence>
<comment type="similarity">
    <text evidence="7">Belongs to the OMP decarboxylase family. Type 1 subfamily.</text>
</comment>
<dbReference type="InterPro" id="IPR013785">
    <property type="entry name" value="Aldolase_TIM"/>
</dbReference>
<dbReference type="Gene3D" id="3.20.20.70">
    <property type="entry name" value="Aldolase class I"/>
    <property type="match status" value="1"/>
</dbReference>
<evidence type="ECO:0000256" key="1">
    <source>
        <dbReference type="ARBA" id="ARBA00002356"/>
    </source>
</evidence>
<evidence type="ECO:0000256" key="2">
    <source>
        <dbReference type="ARBA" id="ARBA00004861"/>
    </source>
</evidence>
<dbReference type="Pfam" id="PF00215">
    <property type="entry name" value="OMPdecase"/>
    <property type="match status" value="1"/>
</dbReference>
<sequence length="238" mass="27258">MKNGKNKMENKPKLCIAFDNPDKESNFKLAKELREYANDLWLKIGFRSYIRDGNDFIKNLKELGYNIFLDLKLYDIPNTMADASEEIAKLGVDMFNIHASAGKRAMREVMNRLQNLKKRPLVLAVTALTSFDNEEFKKIYGKNIEEKTQEFALDAYESGLDGVVCSVYESKKIKEVTNDKFITLTPGIRPFGEESGDQKRVADIKMAKSNLVDFIVVGRPIYKSKNPKEIVEKILKEI</sequence>
<feature type="domain" description="Orotidine 5'-phosphate decarboxylase" evidence="9">
    <location>
        <begin position="13"/>
        <end position="234"/>
    </location>
</feature>
<feature type="binding site" evidence="7">
    <location>
        <position position="19"/>
    </location>
    <ligand>
        <name>substrate</name>
    </ligand>
</feature>
<evidence type="ECO:0000256" key="8">
    <source>
        <dbReference type="RuleBase" id="RU000512"/>
    </source>
</evidence>
<dbReference type="NCBIfam" id="NF001273">
    <property type="entry name" value="PRK00230.1"/>
    <property type="match status" value="1"/>
</dbReference>
<dbReference type="HAMAP" id="MF_01200_B">
    <property type="entry name" value="OMPdecase_type1_B"/>
    <property type="match status" value="1"/>
</dbReference>
<dbReference type="InterPro" id="IPR018089">
    <property type="entry name" value="OMPdecase_AS"/>
</dbReference>
<feature type="binding site" evidence="7">
    <location>
        <begin position="70"/>
        <end position="79"/>
    </location>
    <ligand>
        <name>substrate</name>
    </ligand>
</feature>
<evidence type="ECO:0000259" key="9">
    <source>
        <dbReference type="SMART" id="SM00934"/>
    </source>
</evidence>
<evidence type="ECO:0000256" key="5">
    <source>
        <dbReference type="ARBA" id="ARBA00023239"/>
    </source>
</evidence>
<comment type="function">
    <text evidence="1 7">Catalyzes the decarboxylation of orotidine 5'-monophosphate (OMP) to uridine 5'-monophosphate (UMP).</text>
</comment>